<dbReference type="Gene3D" id="3.40.50.1980">
    <property type="entry name" value="Nitrogenase molybdenum iron protein domain"/>
    <property type="match status" value="2"/>
</dbReference>
<evidence type="ECO:0000313" key="6">
    <source>
        <dbReference type="Proteomes" id="UP000611629"/>
    </source>
</evidence>
<dbReference type="InterPro" id="IPR050902">
    <property type="entry name" value="ABC_Transporter_SBP"/>
</dbReference>
<reference evidence="5" key="1">
    <citation type="submission" date="2020-07" db="EMBL/GenBank/DDBJ databases">
        <title>Genomic analysis of a strain of Sedimentibacter Hydroxybenzoicus DSM7310.</title>
        <authorList>
            <person name="Ma S."/>
        </authorList>
    </citation>
    <scope>NUCLEOTIDE SEQUENCE</scope>
    <source>
        <strain evidence="5">DSM 7310</strain>
    </source>
</reference>
<feature type="signal peptide" evidence="3">
    <location>
        <begin position="1"/>
        <end position="21"/>
    </location>
</feature>
<dbReference type="SUPFAM" id="SSF53807">
    <property type="entry name" value="Helical backbone' metal receptor"/>
    <property type="match status" value="1"/>
</dbReference>
<evidence type="ECO:0000259" key="4">
    <source>
        <dbReference type="PROSITE" id="PS50983"/>
    </source>
</evidence>
<evidence type="ECO:0000256" key="2">
    <source>
        <dbReference type="SAM" id="MobiDB-lite"/>
    </source>
</evidence>
<keyword evidence="6" id="KW-1185">Reference proteome</keyword>
<dbReference type="PROSITE" id="PS51257">
    <property type="entry name" value="PROKAR_LIPOPROTEIN"/>
    <property type="match status" value="1"/>
</dbReference>
<evidence type="ECO:0000313" key="5">
    <source>
        <dbReference type="EMBL" id="NYB75038.1"/>
    </source>
</evidence>
<dbReference type="EMBL" id="JACBNQ010000016">
    <property type="protein sequence ID" value="NYB75038.1"/>
    <property type="molecule type" value="Genomic_DNA"/>
</dbReference>
<feature type="chain" id="PRO_5039467491" evidence="3">
    <location>
        <begin position="22"/>
        <end position="348"/>
    </location>
</feature>
<name>A0A974GX13_SEDHY</name>
<comment type="similarity">
    <text evidence="1">Belongs to the bacterial solute-binding protein 8 family.</text>
</comment>
<gene>
    <name evidence="5" type="ORF">HZF24_12895</name>
</gene>
<evidence type="ECO:0000256" key="1">
    <source>
        <dbReference type="ARBA" id="ARBA00008814"/>
    </source>
</evidence>
<organism evidence="5 6">
    <name type="scientific">Sedimentibacter hydroxybenzoicus DSM 7310</name>
    <dbReference type="NCBI Taxonomy" id="1123245"/>
    <lineage>
        <taxon>Bacteria</taxon>
        <taxon>Bacillati</taxon>
        <taxon>Bacillota</taxon>
        <taxon>Tissierellia</taxon>
        <taxon>Sedimentibacter</taxon>
    </lineage>
</organism>
<dbReference type="Pfam" id="PF01497">
    <property type="entry name" value="Peripla_BP_2"/>
    <property type="match status" value="1"/>
</dbReference>
<feature type="region of interest" description="Disordered" evidence="2">
    <location>
        <begin position="27"/>
        <end position="56"/>
    </location>
</feature>
<sequence length="348" mass="38962">MKKSIFLKIMLTIAIMAVIFAGCSKDGSENEQPVVENPSEEAANPEDDKSKDESSDYGIKINEENVVFTDESGKEVTITKNPQRVVVLQNSLLEIWDQAGGKVVGRVEESEDKIVENAMSAEVVGSMGAPSLEKILSLQPDLIIISGSYSAQREMVPSFEQNKIQVINLDNDILEDYYKTVRMFTAITGREDLYENHVSNIQKKVDEIIAKAPKDKNYKAVIIFATAKNTTVRDSNTMVGEMIKDLNVINISDSVDAGADTKTFSIERILQEDPDFIFVQTMGSDLEKITERLKSDALDNPAWASLTAVKEDRYIVLPKDLYLYKPNDRYPEAYEGLAKMIYPEVFSE</sequence>
<feature type="domain" description="Fe/B12 periplasmic-binding" evidence="4">
    <location>
        <begin position="84"/>
        <end position="345"/>
    </location>
</feature>
<dbReference type="PANTHER" id="PTHR30535">
    <property type="entry name" value="VITAMIN B12-BINDING PROTEIN"/>
    <property type="match status" value="1"/>
</dbReference>
<proteinExistence type="inferred from homology"/>
<accession>A0A974GX13</accession>
<evidence type="ECO:0000256" key="3">
    <source>
        <dbReference type="SAM" id="SignalP"/>
    </source>
</evidence>
<dbReference type="InterPro" id="IPR002491">
    <property type="entry name" value="ABC_transptr_periplasmic_BD"/>
</dbReference>
<protein>
    <submittedName>
        <fullName evidence="5">ABC transporter substrate-binding protein</fullName>
    </submittedName>
</protein>
<comment type="caution">
    <text evidence="5">The sequence shown here is derived from an EMBL/GenBank/DDBJ whole genome shotgun (WGS) entry which is preliminary data.</text>
</comment>
<dbReference type="RefSeq" id="WP_179238743.1">
    <property type="nucleotide sequence ID" value="NZ_JACBNQ010000016.1"/>
</dbReference>
<dbReference type="PANTHER" id="PTHR30535:SF34">
    <property type="entry name" value="MOLYBDATE-BINDING PROTEIN MOLA"/>
    <property type="match status" value="1"/>
</dbReference>
<dbReference type="AlphaFoldDB" id="A0A974GX13"/>
<keyword evidence="3" id="KW-0732">Signal</keyword>
<dbReference type="PROSITE" id="PS50983">
    <property type="entry name" value="FE_B12_PBP"/>
    <property type="match status" value="1"/>
</dbReference>
<dbReference type="Proteomes" id="UP000611629">
    <property type="component" value="Unassembled WGS sequence"/>
</dbReference>